<dbReference type="Proteomes" id="UP000663848">
    <property type="component" value="Unassembled WGS sequence"/>
</dbReference>
<evidence type="ECO:0000313" key="2">
    <source>
        <dbReference type="Proteomes" id="UP000663848"/>
    </source>
</evidence>
<dbReference type="EMBL" id="CAJOBR010024835">
    <property type="protein sequence ID" value="CAF4963277.1"/>
    <property type="molecule type" value="Genomic_DNA"/>
</dbReference>
<sequence>GRKSVNPQQFLNDIEAMDDSNSIQYSHSSLAASSINSNDLTSQQITYAPHTASQTNLMTTSSAIQYTSSTYPSYPTCYRCYSRIQFFVNIV</sequence>
<feature type="non-terminal residue" evidence="1">
    <location>
        <position position="1"/>
    </location>
</feature>
<organism evidence="1 2">
    <name type="scientific">Rotaria socialis</name>
    <dbReference type="NCBI Taxonomy" id="392032"/>
    <lineage>
        <taxon>Eukaryota</taxon>
        <taxon>Metazoa</taxon>
        <taxon>Spiralia</taxon>
        <taxon>Gnathifera</taxon>
        <taxon>Rotifera</taxon>
        <taxon>Eurotatoria</taxon>
        <taxon>Bdelloidea</taxon>
        <taxon>Philodinida</taxon>
        <taxon>Philodinidae</taxon>
        <taxon>Rotaria</taxon>
    </lineage>
</organism>
<evidence type="ECO:0000313" key="1">
    <source>
        <dbReference type="EMBL" id="CAF4963277.1"/>
    </source>
</evidence>
<dbReference type="AlphaFoldDB" id="A0A821YHQ5"/>
<reference evidence="1" key="1">
    <citation type="submission" date="2021-02" db="EMBL/GenBank/DDBJ databases">
        <authorList>
            <person name="Nowell W R."/>
        </authorList>
    </citation>
    <scope>NUCLEOTIDE SEQUENCE</scope>
</reference>
<protein>
    <submittedName>
        <fullName evidence="1">Uncharacterized protein</fullName>
    </submittedName>
</protein>
<accession>A0A821YHQ5</accession>
<gene>
    <name evidence="1" type="ORF">QYT958_LOCUS34484</name>
</gene>
<name>A0A821YHQ5_9BILA</name>
<comment type="caution">
    <text evidence="1">The sequence shown here is derived from an EMBL/GenBank/DDBJ whole genome shotgun (WGS) entry which is preliminary data.</text>
</comment>
<proteinExistence type="predicted"/>